<evidence type="ECO:0000259" key="1">
    <source>
        <dbReference type="Pfam" id="PF11575"/>
    </source>
</evidence>
<accession>A0A1T3P4U9</accession>
<gene>
    <name evidence="2" type="ORF">B4N89_27160</name>
</gene>
<keyword evidence="3" id="KW-1185">Reference proteome</keyword>
<dbReference type="STRING" id="159449.B4N89_27160"/>
<organism evidence="2 3">
    <name type="scientific">Embleya scabrispora</name>
    <dbReference type="NCBI Taxonomy" id="159449"/>
    <lineage>
        <taxon>Bacteria</taxon>
        <taxon>Bacillati</taxon>
        <taxon>Actinomycetota</taxon>
        <taxon>Actinomycetes</taxon>
        <taxon>Kitasatosporales</taxon>
        <taxon>Streptomycetaceae</taxon>
        <taxon>Embleya</taxon>
    </lineage>
</organism>
<sequence length="260" mass="27817">MIGGQVMLPAADRLRDVLGGLIEIGPFFALATGPRADTAGFRLLGDLYRAPDLLAHHVHDVGVRLGTDEVRVAASIVHLGIAARLWSVALGAVAQAHVVPDLDPDRVMWRLVPPGPAELWADPPPQPAGPLDGGEDNLADALYEVVAEGHLAPLAQAIRRITPVSERLLWGNAASGLVGAWRVLDRYLHPDDPARADTAMRIAGTVQSRGHLRGTGTWSRAAFRRTTCCLYYRTPQGGVCGDCVFTAAPARHRAPGDRPR</sequence>
<dbReference type="GO" id="GO:0051537">
    <property type="term" value="F:2 iron, 2 sulfur cluster binding"/>
    <property type="evidence" value="ECO:0007669"/>
    <property type="project" value="InterPro"/>
</dbReference>
<name>A0A1T3P4U9_9ACTN</name>
<dbReference type="Pfam" id="PF11575">
    <property type="entry name" value="FhuF_C"/>
    <property type="match status" value="1"/>
</dbReference>
<comment type="caution">
    <text evidence="2">The sequence shown here is derived from an EMBL/GenBank/DDBJ whole genome shotgun (WGS) entry which is preliminary data.</text>
</comment>
<evidence type="ECO:0000313" key="2">
    <source>
        <dbReference type="EMBL" id="OPC84119.1"/>
    </source>
</evidence>
<reference evidence="2 3" key="1">
    <citation type="submission" date="2017-03" db="EMBL/GenBank/DDBJ databases">
        <title>Draft genome sequence of Streptomyces scabrisporus NF3, endophyte isolated from Amphipterygium adstringens.</title>
        <authorList>
            <person name="Vazquez M."/>
            <person name="Ceapa C.D."/>
            <person name="Rodriguez Luna D."/>
            <person name="Sanchez Esquivel S."/>
        </authorList>
    </citation>
    <scope>NUCLEOTIDE SEQUENCE [LARGE SCALE GENOMIC DNA]</scope>
    <source>
        <strain evidence="2 3">NF3</strain>
    </source>
</reference>
<dbReference type="Proteomes" id="UP000190037">
    <property type="component" value="Unassembled WGS sequence"/>
</dbReference>
<dbReference type="EMBL" id="MWQN01000001">
    <property type="protein sequence ID" value="OPC84119.1"/>
    <property type="molecule type" value="Genomic_DNA"/>
</dbReference>
<feature type="domain" description="Ferric siderophore reductase C-terminal" evidence="1">
    <location>
        <begin position="225"/>
        <end position="244"/>
    </location>
</feature>
<dbReference type="AlphaFoldDB" id="A0A1T3P4U9"/>
<dbReference type="InterPro" id="IPR024726">
    <property type="entry name" value="FhuF_C"/>
</dbReference>
<protein>
    <recommendedName>
        <fullName evidence="1">Ferric siderophore reductase C-terminal domain-containing protein</fullName>
    </recommendedName>
</protein>
<proteinExistence type="predicted"/>
<evidence type="ECO:0000313" key="3">
    <source>
        <dbReference type="Proteomes" id="UP000190037"/>
    </source>
</evidence>